<protein>
    <recommendedName>
        <fullName evidence="3">Lantibiotic</fullName>
    </recommendedName>
</protein>
<evidence type="ECO:0000313" key="1">
    <source>
        <dbReference type="EMBL" id="GAA0932303.1"/>
    </source>
</evidence>
<organism evidence="1 2">
    <name type="scientific">Streptomyces rhizosphaericus</name>
    <dbReference type="NCBI Taxonomy" id="114699"/>
    <lineage>
        <taxon>Bacteria</taxon>
        <taxon>Bacillati</taxon>
        <taxon>Actinomycetota</taxon>
        <taxon>Actinomycetes</taxon>
        <taxon>Kitasatosporales</taxon>
        <taxon>Streptomycetaceae</taxon>
        <taxon>Streptomyces</taxon>
        <taxon>Streptomyces violaceusniger group</taxon>
    </lineage>
</organism>
<reference evidence="1 2" key="1">
    <citation type="journal article" date="2019" name="Int. J. Syst. Evol. Microbiol.">
        <title>The Global Catalogue of Microorganisms (GCM) 10K type strain sequencing project: providing services to taxonomists for standard genome sequencing and annotation.</title>
        <authorList>
            <consortium name="The Broad Institute Genomics Platform"/>
            <consortium name="The Broad Institute Genome Sequencing Center for Infectious Disease"/>
            <person name="Wu L."/>
            <person name="Ma J."/>
        </authorList>
    </citation>
    <scope>NUCLEOTIDE SEQUENCE [LARGE SCALE GENOMIC DNA]</scope>
    <source>
        <strain evidence="1 2">JCM 11444</strain>
    </source>
</reference>
<dbReference type="EMBL" id="BAAAID010000022">
    <property type="protein sequence ID" value="GAA0932303.1"/>
    <property type="molecule type" value="Genomic_DNA"/>
</dbReference>
<proteinExistence type="predicted"/>
<sequence>MAAIPLLEERADSRSLADLDLDLDIQLTPVTGNGTTLEESATTSTMCWVTADCCSTGGGSPSTLDPVSMCLLC</sequence>
<comment type="caution">
    <text evidence="1">The sequence shown here is derived from an EMBL/GenBank/DDBJ whole genome shotgun (WGS) entry which is preliminary data.</text>
</comment>
<evidence type="ECO:0008006" key="3">
    <source>
        <dbReference type="Google" id="ProtNLM"/>
    </source>
</evidence>
<evidence type="ECO:0000313" key="2">
    <source>
        <dbReference type="Proteomes" id="UP001500418"/>
    </source>
</evidence>
<name>A0ABN1PRY0_9ACTN</name>
<accession>A0ABN1PRY0</accession>
<keyword evidence="2" id="KW-1185">Reference proteome</keyword>
<gene>
    <name evidence="1" type="ORF">GCM10009575_038430</name>
</gene>
<dbReference type="Proteomes" id="UP001500418">
    <property type="component" value="Unassembled WGS sequence"/>
</dbReference>